<reference evidence="2 3" key="1">
    <citation type="journal article" date="2007" name="Nature">
        <title>Evolution of genes and genomes on the Drosophila phylogeny.</title>
        <authorList>
            <consortium name="Drosophila 12 Genomes Consortium"/>
            <person name="Clark A.G."/>
            <person name="Eisen M.B."/>
            <person name="Smith D.R."/>
            <person name="Bergman C.M."/>
            <person name="Oliver B."/>
            <person name="Markow T.A."/>
            <person name="Kaufman T.C."/>
            <person name="Kellis M."/>
            <person name="Gelbart W."/>
            <person name="Iyer V.N."/>
            <person name="Pollard D.A."/>
            <person name="Sackton T.B."/>
            <person name="Larracuente A.M."/>
            <person name="Singh N.D."/>
            <person name="Abad J.P."/>
            <person name="Abt D.N."/>
            <person name="Adryan B."/>
            <person name="Aguade M."/>
            <person name="Akashi H."/>
            <person name="Anderson W.W."/>
            <person name="Aquadro C.F."/>
            <person name="Ardell D.H."/>
            <person name="Arguello R."/>
            <person name="Artieri C.G."/>
            <person name="Barbash D.A."/>
            <person name="Barker D."/>
            <person name="Barsanti P."/>
            <person name="Batterham P."/>
            <person name="Batzoglou S."/>
            <person name="Begun D."/>
            <person name="Bhutkar A."/>
            <person name="Blanco E."/>
            <person name="Bosak S.A."/>
            <person name="Bradley R.K."/>
            <person name="Brand A.D."/>
            <person name="Brent M.R."/>
            <person name="Brooks A.N."/>
            <person name="Brown R.H."/>
            <person name="Butlin R.K."/>
            <person name="Caggese C."/>
            <person name="Calvi B.R."/>
            <person name="Bernardo de Carvalho A."/>
            <person name="Caspi A."/>
            <person name="Castrezana S."/>
            <person name="Celniker S.E."/>
            <person name="Chang J.L."/>
            <person name="Chapple C."/>
            <person name="Chatterji S."/>
            <person name="Chinwalla A."/>
            <person name="Civetta A."/>
            <person name="Clifton S.W."/>
            <person name="Comeron J.M."/>
            <person name="Costello J.C."/>
            <person name="Coyne J.A."/>
            <person name="Daub J."/>
            <person name="David R.G."/>
            <person name="Delcher A.L."/>
            <person name="Delehaunty K."/>
            <person name="Do C.B."/>
            <person name="Ebling H."/>
            <person name="Edwards K."/>
            <person name="Eickbush T."/>
            <person name="Evans J.D."/>
            <person name="Filipski A."/>
            <person name="Findeiss S."/>
            <person name="Freyhult E."/>
            <person name="Fulton L."/>
            <person name="Fulton R."/>
            <person name="Garcia A.C."/>
            <person name="Gardiner A."/>
            <person name="Garfield D.A."/>
            <person name="Garvin B.E."/>
            <person name="Gibson G."/>
            <person name="Gilbert D."/>
            <person name="Gnerre S."/>
            <person name="Godfrey J."/>
            <person name="Good R."/>
            <person name="Gotea V."/>
            <person name="Gravely B."/>
            <person name="Greenberg A.J."/>
            <person name="Griffiths-Jones S."/>
            <person name="Gross S."/>
            <person name="Guigo R."/>
            <person name="Gustafson E.A."/>
            <person name="Haerty W."/>
            <person name="Hahn M.W."/>
            <person name="Halligan D.L."/>
            <person name="Halpern A.L."/>
            <person name="Halter G.M."/>
            <person name="Han M.V."/>
            <person name="Heger A."/>
            <person name="Hillier L."/>
            <person name="Hinrichs A.S."/>
            <person name="Holmes I."/>
            <person name="Hoskins R.A."/>
            <person name="Hubisz M.J."/>
            <person name="Hultmark D."/>
            <person name="Huntley M.A."/>
            <person name="Jaffe D.B."/>
            <person name="Jagadeeshan S."/>
            <person name="Jeck W.R."/>
            <person name="Johnson J."/>
            <person name="Jones C.D."/>
            <person name="Jordan W.C."/>
            <person name="Karpen G.H."/>
            <person name="Kataoka E."/>
            <person name="Keightley P.D."/>
            <person name="Kheradpour P."/>
            <person name="Kirkness E.F."/>
            <person name="Koerich L.B."/>
            <person name="Kristiansen K."/>
            <person name="Kudrna D."/>
            <person name="Kulathinal R.J."/>
            <person name="Kumar S."/>
            <person name="Kwok R."/>
            <person name="Lander E."/>
            <person name="Langley C.H."/>
            <person name="Lapoint R."/>
            <person name="Lazzaro B.P."/>
            <person name="Lee S.J."/>
            <person name="Levesque L."/>
            <person name="Li R."/>
            <person name="Lin C.F."/>
            <person name="Lin M.F."/>
            <person name="Lindblad-Toh K."/>
            <person name="Llopart A."/>
            <person name="Long M."/>
            <person name="Low L."/>
            <person name="Lozovsky E."/>
            <person name="Lu J."/>
            <person name="Luo M."/>
            <person name="Machado C.A."/>
            <person name="Makalowski W."/>
            <person name="Marzo M."/>
            <person name="Matsuda M."/>
            <person name="Matzkin L."/>
            <person name="McAllister B."/>
            <person name="McBride C.S."/>
            <person name="McKernan B."/>
            <person name="McKernan K."/>
            <person name="Mendez-Lago M."/>
            <person name="Minx P."/>
            <person name="Mollenhauer M.U."/>
            <person name="Montooth K."/>
            <person name="Mount S.M."/>
            <person name="Mu X."/>
            <person name="Myers E."/>
            <person name="Negre B."/>
            <person name="Newfeld S."/>
            <person name="Nielsen R."/>
            <person name="Noor M.A."/>
            <person name="O'Grady P."/>
            <person name="Pachter L."/>
            <person name="Papaceit M."/>
            <person name="Parisi M.J."/>
            <person name="Parisi M."/>
            <person name="Parts L."/>
            <person name="Pedersen J.S."/>
            <person name="Pesole G."/>
            <person name="Phillippy A.M."/>
            <person name="Ponting C.P."/>
            <person name="Pop M."/>
            <person name="Porcelli D."/>
            <person name="Powell J.R."/>
            <person name="Prohaska S."/>
            <person name="Pruitt K."/>
            <person name="Puig M."/>
            <person name="Quesneville H."/>
            <person name="Ram K.R."/>
            <person name="Rand D."/>
            <person name="Rasmussen M.D."/>
            <person name="Reed L.K."/>
            <person name="Reenan R."/>
            <person name="Reily A."/>
            <person name="Remington K.A."/>
            <person name="Rieger T.T."/>
            <person name="Ritchie M.G."/>
            <person name="Robin C."/>
            <person name="Rogers Y.H."/>
            <person name="Rohde C."/>
            <person name="Rozas J."/>
            <person name="Rubenfield M.J."/>
            <person name="Ruiz A."/>
            <person name="Russo S."/>
            <person name="Salzberg S.L."/>
            <person name="Sanchez-Gracia A."/>
            <person name="Saranga D.J."/>
            <person name="Sato H."/>
            <person name="Schaeffer S.W."/>
            <person name="Schatz M.C."/>
            <person name="Schlenke T."/>
            <person name="Schwartz R."/>
            <person name="Segarra C."/>
            <person name="Singh R.S."/>
            <person name="Sirot L."/>
            <person name="Sirota M."/>
            <person name="Sisneros N.B."/>
            <person name="Smith C.D."/>
            <person name="Smith T.F."/>
            <person name="Spieth J."/>
            <person name="Stage D.E."/>
            <person name="Stark A."/>
            <person name="Stephan W."/>
            <person name="Strausberg R.L."/>
            <person name="Strempel S."/>
            <person name="Sturgill D."/>
            <person name="Sutton G."/>
            <person name="Sutton G.G."/>
            <person name="Tao W."/>
            <person name="Teichmann S."/>
            <person name="Tobari Y.N."/>
            <person name="Tomimura Y."/>
            <person name="Tsolas J.M."/>
            <person name="Valente V.L."/>
            <person name="Venter E."/>
            <person name="Venter J.C."/>
            <person name="Vicario S."/>
            <person name="Vieira F.G."/>
            <person name="Vilella A.J."/>
            <person name="Villasante A."/>
            <person name="Walenz B."/>
            <person name="Wang J."/>
            <person name="Wasserman M."/>
            <person name="Watts T."/>
            <person name="Wilson D."/>
            <person name="Wilson R.K."/>
            <person name="Wing R.A."/>
            <person name="Wolfner M.F."/>
            <person name="Wong A."/>
            <person name="Wong G.K."/>
            <person name="Wu C.I."/>
            <person name="Wu G."/>
            <person name="Yamamoto D."/>
            <person name="Yang H.P."/>
            <person name="Yang S.P."/>
            <person name="Yorke J.A."/>
            <person name="Yoshida K."/>
            <person name="Zdobnov E."/>
            <person name="Zhang P."/>
            <person name="Zhang Y."/>
            <person name="Zimin A.V."/>
            <person name="Baldwin J."/>
            <person name="Abdouelleil A."/>
            <person name="Abdulkadir J."/>
            <person name="Abebe A."/>
            <person name="Abera B."/>
            <person name="Abreu J."/>
            <person name="Acer S.C."/>
            <person name="Aftuck L."/>
            <person name="Alexander A."/>
            <person name="An P."/>
            <person name="Anderson E."/>
            <person name="Anderson S."/>
            <person name="Arachi H."/>
            <person name="Azer M."/>
            <person name="Bachantsang P."/>
            <person name="Barry A."/>
            <person name="Bayul T."/>
            <person name="Berlin A."/>
            <person name="Bessette D."/>
            <person name="Bloom T."/>
            <person name="Blye J."/>
            <person name="Boguslavskiy L."/>
            <person name="Bonnet C."/>
            <person name="Boukhgalter B."/>
            <person name="Bourzgui I."/>
            <person name="Brown A."/>
            <person name="Cahill P."/>
            <person name="Channer S."/>
            <person name="Cheshatsang Y."/>
            <person name="Chuda L."/>
            <person name="Citroen M."/>
            <person name="Collymore A."/>
            <person name="Cooke P."/>
            <person name="Costello M."/>
            <person name="D'Aco K."/>
            <person name="Daza R."/>
            <person name="De Haan G."/>
            <person name="DeGray S."/>
            <person name="DeMaso C."/>
            <person name="Dhargay N."/>
            <person name="Dooley K."/>
            <person name="Dooley E."/>
            <person name="Doricent M."/>
            <person name="Dorje P."/>
            <person name="Dorjee K."/>
            <person name="Dupes A."/>
            <person name="Elong R."/>
            <person name="Falk J."/>
            <person name="Farina A."/>
            <person name="Faro S."/>
            <person name="Ferguson D."/>
            <person name="Fisher S."/>
            <person name="Foley C.D."/>
            <person name="Franke A."/>
            <person name="Friedrich D."/>
            <person name="Gadbois L."/>
            <person name="Gearin G."/>
            <person name="Gearin C.R."/>
            <person name="Giannoukos G."/>
            <person name="Goode T."/>
            <person name="Graham J."/>
            <person name="Grandbois E."/>
            <person name="Grewal S."/>
            <person name="Gyaltsen K."/>
            <person name="Hafez N."/>
            <person name="Hagos B."/>
            <person name="Hall J."/>
            <person name="Henson C."/>
            <person name="Hollinger A."/>
            <person name="Honan T."/>
            <person name="Huard M.D."/>
            <person name="Hughes L."/>
            <person name="Hurhula B."/>
            <person name="Husby M.E."/>
            <person name="Kamat A."/>
            <person name="Kanga B."/>
            <person name="Kashin S."/>
            <person name="Khazanovich D."/>
            <person name="Kisner P."/>
            <person name="Lance K."/>
            <person name="Lara M."/>
            <person name="Lee W."/>
            <person name="Lennon N."/>
            <person name="Letendre F."/>
            <person name="LeVine R."/>
            <person name="Lipovsky A."/>
            <person name="Liu X."/>
            <person name="Liu J."/>
            <person name="Liu S."/>
            <person name="Lokyitsang T."/>
            <person name="Lokyitsang Y."/>
            <person name="Lubonja R."/>
            <person name="Lui A."/>
            <person name="MacDonald P."/>
            <person name="Magnisalis V."/>
            <person name="Maru K."/>
            <person name="Matthews C."/>
            <person name="McCusker W."/>
            <person name="McDonough S."/>
            <person name="Mehta T."/>
            <person name="Meldrim J."/>
            <person name="Meneus L."/>
            <person name="Mihai O."/>
            <person name="Mihalev A."/>
            <person name="Mihova T."/>
            <person name="Mittelman R."/>
            <person name="Mlenga V."/>
            <person name="Montmayeur A."/>
            <person name="Mulrain L."/>
            <person name="Navidi A."/>
            <person name="Naylor J."/>
            <person name="Negash T."/>
            <person name="Nguyen T."/>
            <person name="Nguyen N."/>
            <person name="Nicol R."/>
            <person name="Norbu C."/>
            <person name="Norbu N."/>
            <person name="Novod N."/>
            <person name="O'Neill B."/>
            <person name="Osman S."/>
            <person name="Markiewicz E."/>
            <person name="Oyono O.L."/>
            <person name="Patti C."/>
            <person name="Phunkhang P."/>
            <person name="Pierre F."/>
            <person name="Priest M."/>
            <person name="Raghuraman S."/>
            <person name="Rege F."/>
            <person name="Reyes R."/>
            <person name="Rise C."/>
            <person name="Rogov P."/>
            <person name="Ross K."/>
            <person name="Ryan E."/>
            <person name="Settipalli S."/>
            <person name="Shea T."/>
            <person name="Sherpa N."/>
            <person name="Shi L."/>
            <person name="Shih D."/>
            <person name="Sparrow T."/>
            <person name="Spaulding J."/>
            <person name="Stalker J."/>
            <person name="Stange-Thomann N."/>
            <person name="Stavropoulos S."/>
            <person name="Stone C."/>
            <person name="Strader C."/>
            <person name="Tesfaye S."/>
            <person name="Thomson T."/>
            <person name="Thoulutsang Y."/>
            <person name="Thoulutsang D."/>
            <person name="Topham K."/>
            <person name="Topping I."/>
            <person name="Tsamla T."/>
            <person name="Vassiliev H."/>
            <person name="Vo A."/>
            <person name="Wangchuk T."/>
            <person name="Wangdi T."/>
            <person name="Weiand M."/>
            <person name="Wilkinson J."/>
            <person name="Wilson A."/>
            <person name="Yadav S."/>
            <person name="Young G."/>
            <person name="Yu Q."/>
            <person name="Zembek L."/>
            <person name="Zhong D."/>
            <person name="Zimmer A."/>
            <person name="Zwirko Z."/>
            <person name="Jaffe D.B."/>
            <person name="Alvarez P."/>
            <person name="Brockman W."/>
            <person name="Butler J."/>
            <person name="Chin C."/>
            <person name="Gnerre S."/>
            <person name="Grabherr M."/>
            <person name="Kleber M."/>
            <person name="Mauceli E."/>
            <person name="MacCallum I."/>
        </authorList>
    </citation>
    <scope>NUCLEOTIDE SEQUENCE [LARGE SCALE GENOMIC DNA]</scope>
    <source>
        <strain evidence="3">Tucson 14024-0371.13</strain>
    </source>
</reference>
<feature type="compositionally biased region" description="Polar residues" evidence="1">
    <location>
        <begin position="36"/>
        <end position="45"/>
    </location>
</feature>
<accession>A0A0P8XZ95</accession>
<evidence type="ECO:0000313" key="3">
    <source>
        <dbReference type="Proteomes" id="UP000007801"/>
    </source>
</evidence>
<keyword evidence="3" id="KW-1185">Reference proteome</keyword>
<dbReference type="OrthoDB" id="116216at2759"/>
<feature type="non-terminal residue" evidence="2">
    <location>
        <position position="153"/>
    </location>
</feature>
<dbReference type="EMBL" id="CH902627">
    <property type="protein sequence ID" value="KPU74862.1"/>
    <property type="molecule type" value="Genomic_DNA"/>
</dbReference>
<protein>
    <recommendedName>
        <fullName evidence="4">FLZ-type domain-containing protein</fullName>
    </recommendedName>
</protein>
<sequence>MYRSGEMNVWNTRIASPWYSSSCQPPIRAPAGMDFNDSSSGNSRGFNRFQELRPAIKMESNRSGQSYQSGFGVRRGNDSDDRSLNTSPGSNSFIKAQRLCHMTAVPSNVVAMPEKDTQNSACQTAYEDEAGLHFCCDGCRAVQDEMRSFMRQT</sequence>
<name>A0A0P8XZ95_DROAN</name>
<evidence type="ECO:0008006" key="4">
    <source>
        <dbReference type="Google" id="ProtNLM"/>
    </source>
</evidence>
<dbReference type="AlphaFoldDB" id="A0A0P8XZ95"/>
<evidence type="ECO:0000256" key="1">
    <source>
        <dbReference type="SAM" id="MobiDB-lite"/>
    </source>
</evidence>
<feature type="region of interest" description="Disordered" evidence="1">
    <location>
        <begin position="30"/>
        <end position="90"/>
    </location>
</feature>
<evidence type="ECO:0000313" key="2">
    <source>
        <dbReference type="EMBL" id="KPU74862.1"/>
    </source>
</evidence>
<proteinExistence type="predicted"/>
<dbReference type="InParanoid" id="A0A0P8XZ95"/>
<gene>
    <name evidence="2" type="primary">Dana\GF27853</name>
    <name evidence="2" type="ORF">GF27853</name>
</gene>
<feature type="compositionally biased region" description="Basic and acidic residues" evidence="1">
    <location>
        <begin position="50"/>
        <end position="60"/>
    </location>
</feature>
<organism evidence="2 3">
    <name type="scientific">Drosophila ananassae</name>
    <name type="common">Fruit fly</name>
    <dbReference type="NCBI Taxonomy" id="7217"/>
    <lineage>
        <taxon>Eukaryota</taxon>
        <taxon>Metazoa</taxon>
        <taxon>Ecdysozoa</taxon>
        <taxon>Arthropoda</taxon>
        <taxon>Hexapoda</taxon>
        <taxon>Insecta</taxon>
        <taxon>Pterygota</taxon>
        <taxon>Neoptera</taxon>
        <taxon>Endopterygota</taxon>
        <taxon>Diptera</taxon>
        <taxon>Brachycera</taxon>
        <taxon>Muscomorpha</taxon>
        <taxon>Ephydroidea</taxon>
        <taxon>Drosophilidae</taxon>
        <taxon>Drosophila</taxon>
        <taxon>Sophophora</taxon>
    </lineage>
</organism>
<dbReference type="Proteomes" id="UP000007801">
    <property type="component" value="Unassembled WGS sequence"/>
</dbReference>